<sequence length="77" mass="9167">MSMFFFRLHNLRREEEIKKRRKRGMRHRHQLTLAPSRLFEKPPLTPSDSLDAVALQIPRIHNDKDSMQMDGSVQKPN</sequence>
<proteinExistence type="predicted"/>
<comment type="caution">
    <text evidence="1">The sequence shown here is derived from an EMBL/GenBank/DDBJ whole genome shotgun (WGS) entry which is preliminary data.</text>
</comment>
<dbReference type="GO" id="GO:0034220">
    <property type="term" value="P:monoatomic ion transmembrane transport"/>
    <property type="evidence" value="ECO:0007669"/>
    <property type="project" value="UniProtKB-KW"/>
</dbReference>
<dbReference type="Proteomes" id="UP000478052">
    <property type="component" value="Unassembled WGS sequence"/>
</dbReference>
<dbReference type="AlphaFoldDB" id="A0A6G0Z1V5"/>
<gene>
    <name evidence="1" type="ORF">FWK35_00037337</name>
</gene>
<accession>A0A6G0Z1V5</accession>
<keyword evidence="1" id="KW-0406">Ion transport</keyword>
<keyword evidence="1" id="KW-0407">Ion channel</keyword>
<evidence type="ECO:0000313" key="1">
    <source>
        <dbReference type="EMBL" id="KAF0764525.1"/>
    </source>
</evidence>
<name>A0A6G0Z1V5_APHCR</name>
<reference evidence="1 2" key="1">
    <citation type="submission" date="2019-08" db="EMBL/GenBank/DDBJ databases">
        <title>Whole genome of Aphis craccivora.</title>
        <authorList>
            <person name="Voronova N.V."/>
            <person name="Shulinski R.S."/>
            <person name="Bandarenka Y.V."/>
            <person name="Zhorov D.G."/>
            <person name="Warner D."/>
        </authorList>
    </citation>
    <scope>NUCLEOTIDE SEQUENCE [LARGE SCALE GENOMIC DNA]</scope>
    <source>
        <strain evidence="1">180601</strain>
        <tissue evidence="1">Whole Body</tissue>
    </source>
</reference>
<keyword evidence="2" id="KW-1185">Reference proteome</keyword>
<keyword evidence="1" id="KW-0813">Transport</keyword>
<evidence type="ECO:0000313" key="2">
    <source>
        <dbReference type="Proteomes" id="UP000478052"/>
    </source>
</evidence>
<organism evidence="1 2">
    <name type="scientific">Aphis craccivora</name>
    <name type="common">Cowpea aphid</name>
    <dbReference type="NCBI Taxonomy" id="307492"/>
    <lineage>
        <taxon>Eukaryota</taxon>
        <taxon>Metazoa</taxon>
        <taxon>Ecdysozoa</taxon>
        <taxon>Arthropoda</taxon>
        <taxon>Hexapoda</taxon>
        <taxon>Insecta</taxon>
        <taxon>Pterygota</taxon>
        <taxon>Neoptera</taxon>
        <taxon>Paraneoptera</taxon>
        <taxon>Hemiptera</taxon>
        <taxon>Sternorrhyncha</taxon>
        <taxon>Aphidomorpha</taxon>
        <taxon>Aphidoidea</taxon>
        <taxon>Aphididae</taxon>
        <taxon>Aphidini</taxon>
        <taxon>Aphis</taxon>
        <taxon>Aphis</taxon>
    </lineage>
</organism>
<dbReference type="EMBL" id="VUJU01001613">
    <property type="protein sequence ID" value="KAF0764525.1"/>
    <property type="molecule type" value="Genomic_DNA"/>
</dbReference>
<protein>
    <submittedName>
        <fullName evidence="1">Potassium channel subfamily T member 2 isoform X5</fullName>
    </submittedName>
</protein>
<dbReference type="OrthoDB" id="6596469at2759"/>